<keyword evidence="2 5" id="KW-0863">Zinc-finger</keyword>
<feature type="region of interest" description="Disordered" evidence="6">
    <location>
        <begin position="1"/>
        <end position="23"/>
    </location>
</feature>
<feature type="domain" description="MYND-type" evidence="7">
    <location>
        <begin position="462"/>
        <end position="504"/>
    </location>
</feature>
<evidence type="ECO:0000256" key="2">
    <source>
        <dbReference type="ARBA" id="ARBA00022771"/>
    </source>
</evidence>
<keyword evidence="4" id="KW-0040">ANK repeat</keyword>
<dbReference type="GO" id="GO:0008270">
    <property type="term" value="F:zinc ion binding"/>
    <property type="evidence" value="ECO:0007669"/>
    <property type="project" value="UniProtKB-KW"/>
</dbReference>
<dbReference type="PROSITE" id="PS50297">
    <property type="entry name" value="ANK_REP_REGION"/>
    <property type="match status" value="1"/>
</dbReference>
<dbReference type="PROSITE" id="PS50865">
    <property type="entry name" value="ZF_MYND_2"/>
    <property type="match status" value="1"/>
</dbReference>
<dbReference type="EMBL" id="JARKIB010000004">
    <property type="protein sequence ID" value="KAJ7780938.1"/>
    <property type="molecule type" value="Genomic_DNA"/>
</dbReference>
<evidence type="ECO:0000256" key="6">
    <source>
        <dbReference type="SAM" id="MobiDB-lite"/>
    </source>
</evidence>
<dbReference type="Proteomes" id="UP001215598">
    <property type="component" value="Unassembled WGS sequence"/>
</dbReference>
<evidence type="ECO:0000256" key="1">
    <source>
        <dbReference type="ARBA" id="ARBA00022723"/>
    </source>
</evidence>
<sequence>MSDSRTQSQGTQQQFPPSKPQLPRELRKALKRTCPPNSMILSPFFSDIRHLMVTKEMDPNSKVPVSQFSDPSNPLLTAMLPEGPESHAHMDDCSYLHFAAMHGDVPLAHEAVRLGTSIGCTTNAGLSALYLGFSTLLGCVQGEHDVQVNVNSLAAEVLHIPGFPSSLYGLMLATMRRVLLFLLAHHADPDETYQGLSVLHLACMCNSWDLIEALLLHGANPFPSSFTTAGFTPQAYLRNPDEDGIRFLSLVSKYRDTPRPPRICPCGSGLPLKNCHAVAGGKPYVPEYICPCGSREIYSACCAKEPRMNYVEEWDEEKEQLVVVKQDIARPTDVGALRTEAGEDSSRSKRERKQMLKTEVGLATQMAVVSRGLQEDVMQQLVQTGRVDPAYAAACRQTGIQLLLPNFVSSMSKVEWKQLMEQWNEAVDDYIASGVDKRPGEAIENAAKRGAKGGPLYRKCEALGCTKVEGRNCVRMLVCSGCSRTVYCGRECQRLDWSRHKPPCRAGKVVVQMLPSQREHLAADTKMAAVRRVVVSLLKIAEINVVRGRIHAHAKFSTIERKFWPIFCSTATRKNFLRLGGENLNVTSNYWLDFGLFLQPVSPRVQQLETSRYRSNEDIEN</sequence>
<proteinExistence type="predicted"/>
<accession>A0AAD7K941</accession>
<evidence type="ECO:0000256" key="5">
    <source>
        <dbReference type="PROSITE-ProRule" id="PRU00134"/>
    </source>
</evidence>
<dbReference type="InterPro" id="IPR036770">
    <property type="entry name" value="Ankyrin_rpt-contain_sf"/>
</dbReference>
<feature type="repeat" description="ANK" evidence="4">
    <location>
        <begin position="194"/>
        <end position="220"/>
    </location>
</feature>
<evidence type="ECO:0000256" key="4">
    <source>
        <dbReference type="PROSITE-ProRule" id="PRU00023"/>
    </source>
</evidence>
<dbReference type="SMART" id="SM00248">
    <property type="entry name" value="ANK"/>
    <property type="match status" value="2"/>
</dbReference>
<dbReference type="InterPro" id="IPR002110">
    <property type="entry name" value="Ankyrin_rpt"/>
</dbReference>
<evidence type="ECO:0000256" key="3">
    <source>
        <dbReference type="ARBA" id="ARBA00022833"/>
    </source>
</evidence>
<keyword evidence="1" id="KW-0479">Metal-binding</keyword>
<name>A0AAD7K941_9AGAR</name>
<gene>
    <name evidence="8" type="ORF">B0H16DRAFT_1817221</name>
</gene>
<organism evidence="8 9">
    <name type="scientific">Mycena metata</name>
    <dbReference type="NCBI Taxonomy" id="1033252"/>
    <lineage>
        <taxon>Eukaryota</taxon>
        <taxon>Fungi</taxon>
        <taxon>Dikarya</taxon>
        <taxon>Basidiomycota</taxon>
        <taxon>Agaricomycotina</taxon>
        <taxon>Agaricomycetes</taxon>
        <taxon>Agaricomycetidae</taxon>
        <taxon>Agaricales</taxon>
        <taxon>Marasmiineae</taxon>
        <taxon>Mycenaceae</taxon>
        <taxon>Mycena</taxon>
    </lineage>
</organism>
<keyword evidence="3" id="KW-0862">Zinc</keyword>
<dbReference type="Pfam" id="PF01753">
    <property type="entry name" value="zf-MYND"/>
    <property type="match status" value="1"/>
</dbReference>
<dbReference type="PROSITE" id="PS50088">
    <property type="entry name" value="ANK_REPEAT"/>
    <property type="match status" value="1"/>
</dbReference>
<dbReference type="InterPro" id="IPR002893">
    <property type="entry name" value="Znf_MYND"/>
</dbReference>
<dbReference type="Pfam" id="PF02810">
    <property type="entry name" value="SEC-C"/>
    <property type="match status" value="1"/>
</dbReference>
<evidence type="ECO:0000313" key="8">
    <source>
        <dbReference type="EMBL" id="KAJ7780938.1"/>
    </source>
</evidence>
<dbReference type="AlphaFoldDB" id="A0AAD7K941"/>
<dbReference type="Pfam" id="PF13606">
    <property type="entry name" value="Ank_3"/>
    <property type="match status" value="1"/>
</dbReference>
<dbReference type="InterPro" id="IPR004027">
    <property type="entry name" value="SEC_C_motif"/>
</dbReference>
<evidence type="ECO:0000259" key="7">
    <source>
        <dbReference type="PROSITE" id="PS50865"/>
    </source>
</evidence>
<dbReference type="Gene3D" id="1.25.40.20">
    <property type="entry name" value="Ankyrin repeat-containing domain"/>
    <property type="match status" value="1"/>
</dbReference>
<comment type="caution">
    <text evidence="8">The sequence shown here is derived from an EMBL/GenBank/DDBJ whole genome shotgun (WGS) entry which is preliminary data.</text>
</comment>
<feature type="compositionally biased region" description="Polar residues" evidence="6">
    <location>
        <begin position="1"/>
        <end position="16"/>
    </location>
</feature>
<keyword evidence="9" id="KW-1185">Reference proteome</keyword>
<dbReference type="Gene3D" id="6.10.140.2220">
    <property type="match status" value="1"/>
</dbReference>
<protein>
    <recommendedName>
        <fullName evidence="7">MYND-type domain-containing protein</fullName>
    </recommendedName>
</protein>
<reference evidence="8" key="1">
    <citation type="submission" date="2023-03" db="EMBL/GenBank/DDBJ databases">
        <title>Massive genome expansion in bonnet fungi (Mycena s.s.) driven by repeated elements and novel gene families across ecological guilds.</title>
        <authorList>
            <consortium name="Lawrence Berkeley National Laboratory"/>
            <person name="Harder C.B."/>
            <person name="Miyauchi S."/>
            <person name="Viragh M."/>
            <person name="Kuo A."/>
            <person name="Thoen E."/>
            <person name="Andreopoulos B."/>
            <person name="Lu D."/>
            <person name="Skrede I."/>
            <person name="Drula E."/>
            <person name="Henrissat B."/>
            <person name="Morin E."/>
            <person name="Kohler A."/>
            <person name="Barry K."/>
            <person name="LaButti K."/>
            <person name="Morin E."/>
            <person name="Salamov A."/>
            <person name="Lipzen A."/>
            <person name="Mereny Z."/>
            <person name="Hegedus B."/>
            <person name="Baldrian P."/>
            <person name="Stursova M."/>
            <person name="Weitz H."/>
            <person name="Taylor A."/>
            <person name="Grigoriev I.V."/>
            <person name="Nagy L.G."/>
            <person name="Martin F."/>
            <person name="Kauserud H."/>
        </authorList>
    </citation>
    <scope>NUCLEOTIDE SEQUENCE</scope>
    <source>
        <strain evidence="8">CBHHK182m</strain>
    </source>
</reference>
<dbReference type="SUPFAM" id="SSF144232">
    <property type="entry name" value="HIT/MYND zinc finger-like"/>
    <property type="match status" value="1"/>
</dbReference>
<evidence type="ECO:0000313" key="9">
    <source>
        <dbReference type="Proteomes" id="UP001215598"/>
    </source>
</evidence>
<dbReference type="SUPFAM" id="SSF48403">
    <property type="entry name" value="Ankyrin repeat"/>
    <property type="match status" value="1"/>
</dbReference>